<dbReference type="RefSeq" id="XP_062628999.1">
    <property type="nucleotide sequence ID" value="XM_062773015.1"/>
</dbReference>
<evidence type="ECO:0000313" key="3">
    <source>
        <dbReference type="Proteomes" id="UP000827549"/>
    </source>
</evidence>
<gene>
    <name evidence="2" type="ORF">LOC62_04G006446</name>
</gene>
<organism evidence="2 3">
    <name type="scientific">Vanrija pseudolonga</name>
    <dbReference type="NCBI Taxonomy" id="143232"/>
    <lineage>
        <taxon>Eukaryota</taxon>
        <taxon>Fungi</taxon>
        <taxon>Dikarya</taxon>
        <taxon>Basidiomycota</taxon>
        <taxon>Agaricomycotina</taxon>
        <taxon>Tremellomycetes</taxon>
        <taxon>Trichosporonales</taxon>
        <taxon>Trichosporonaceae</taxon>
        <taxon>Vanrija</taxon>
    </lineage>
</organism>
<protein>
    <submittedName>
        <fullName evidence="2">Uncharacterized protein</fullName>
    </submittedName>
</protein>
<accession>A0AAF0YBK4</accession>
<dbReference type="Proteomes" id="UP000827549">
    <property type="component" value="Chromosome 4"/>
</dbReference>
<feature type="region of interest" description="Disordered" evidence="1">
    <location>
        <begin position="68"/>
        <end position="88"/>
    </location>
</feature>
<sequence length="144" mass="16143">MNTAIARILTRDRAAVSQPELEHPAHRDCITCNPPSPAQKVFARKAIKARTSSHVYCPACTKRTFDANANSQELAEPSRPPRPHTEYPALTRHPILLRNDFDAMFDHPRSSFRELNPPRLYSAFAPTHRSASGSTVCLNERVQA</sequence>
<evidence type="ECO:0000313" key="2">
    <source>
        <dbReference type="EMBL" id="WOO82967.1"/>
    </source>
</evidence>
<evidence type="ECO:0000256" key="1">
    <source>
        <dbReference type="SAM" id="MobiDB-lite"/>
    </source>
</evidence>
<name>A0AAF0YBK4_9TREE</name>
<dbReference type="GeneID" id="87809669"/>
<proteinExistence type="predicted"/>
<dbReference type="AlphaFoldDB" id="A0AAF0YBK4"/>
<dbReference type="EMBL" id="CP086717">
    <property type="protein sequence ID" value="WOO82967.1"/>
    <property type="molecule type" value="Genomic_DNA"/>
</dbReference>
<keyword evidence="3" id="KW-1185">Reference proteome</keyword>
<reference evidence="2" key="1">
    <citation type="submission" date="2023-10" db="EMBL/GenBank/DDBJ databases">
        <authorList>
            <person name="Noh H."/>
        </authorList>
    </citation>
    <scope>NUCLEOTIDE SEQUENCE</scope>
    <source>
        <strain evidence="2">DUCC4014</strain>
    </source>
</reference>